<organism evidence="3 4">
    <name type="scientific">Babesia divergens</name>
    <dbReference type="NCBI Taxonomy" id="32595"/>
    <lineage>
        <taxon>Eukaryota</taxon>
        <taxon>Sar</taxon>
        <taxon>Alveolata</taxon>
        <taxon>Apicomplexa</taxon>
        <taxon>Aconoidasida</taxon>
        <taxon>Piroplasmida</taxon>
        <taxon>Babesiidae</taxon>
        <taxon>Babesia</taxon>
    </lineage>
</organism>
<evidence type="ECO:0000256" key="2">
    <source>
        <dbReference type="ARBA" id="ARBA00022475"/>
    </source>
</evidence>
<comment type="subcellular location">
    <subcellularLocation>
        <location evidence="1">Cell membrane</location>
    </subcellularLocation>
</comment>
<reference evidence="3" key="2">
    <citation type="submission" date="2021-05" db="EMBL/GenBank/DDBJ databases">
        <authorList>
            <person name="Pain A."/>
        </authorList>
    </citation>
    <scope>NUCLEOTIDE SEQUENCE</scope>
    <source>
        <strain evidence="3">1802A</strain>
    </source>
</reference>
<gene>
    <name evidence="3" type="ORF">X943_002115</name>
</gene>
<dbReference type="EMBL" id="JAHBMH010000044">
    <property type="protein sequence ID" value="KAK1936211.1"/>
    <property type="molecule type" value="Genomic_DNA"/>
</dbReference>
<dbReference type="SMART" id="SM00209">
    <property type="entry name" value="TSP1"/>
    <property type="match status" value="1"/>
</dbReference>
<keyword evidence="2" id="KW-1003">Cell membrane</keyword>
<sequence length="498" mass="56512">MSTQSLNSLKATGTTGLLETSDEKSLSISYGRGLRLTDRNLLPAEVSNDDYNIALTNVYHDYDALFTLLQRLRFEKLCKLTSHDGWNPFDFQHVNVCTPIPVGDIENYGYDEQTSSCRCPSKLLPCTLNHALSDHGFWTSELRRLATESKFTRRYDRLKLATRYLNIINTKGVLIQETAADSISTKRRQICNAVDAVLCSVTDTSRANTQWSPWGGCSERCDTGTQERFRITYTSGAKKFITDKRMCELTKCSDYNQHADPQCSIFTIPPAEQENVIVRTCACPTEGSVLCSSHEASITMPTWLPQFREYCKKSLSSNDSNNILYKDIPQLKSRYLGRFIQIRFRDGYYFDCAERWGMLDKDDTTSYCKVGSPVLCREPLGKDTSQVAPLRATDVDFIDIHFRDSLFDVTYNIYGKRINSIWLCGTIVSYSTDYEKGLFTFDDDSGRILQIKFTTTIFYSQPFGKNTIEVTTIGRLVSILCGISHVIVEEDALLCLKV</sequence>
<comment type="caution">
    <text evidence="3">The sequence shown here is derived from an EMBL/GenBank/DDBJ whole genome shotgun (WGS) entry which is preliminary data.</text>
</comment>
<keyword evidence="4" id="KW-1185">Reference proteome</keyword>
<evidence type="ECO:0000313" key="3">
    <source>
        <dbReference type="EMBL" id="KAK1936211.1"/>
    </source>
</evidence>
<dbReference type="Gene3D" id="2.20.100.10">
    <property type="entry name" value="Thrombospondin type-1 (TSP1) repeat"/>
    <property type="match status" value="1"/>
</dbReference>
<reference evidence="3" key="1">
    <citation type="journal article" date="2014" name="Nucleic Acids Res.">
        <title>The evolutionary dynamics of variant antigen genes in Babesia reveal a history of genomic innovation underlying host-parasite interaction.</title>
        <authorList>
            <person name="Jackson A.P."/>
            <person name="Otto T.D."/>
            <person name="Darby A."/>
            <person name="Ramaprasad A."/>
            <person name="Xia D."/>
            <person name="Echaide I.E."/>
            <person name="Farber M."/>
            <person name="Gahlot S."/>
            <person name="Gamble J."/>
            <person name="Gupta D."/>
            <person name="Gupta Y."/>
            <person name="Jackson L."/>
            <person name="Malandrin L."/>
            <person name="Malas T.B."/>
            <person name="Moussa E."/>
            <person name="Nair M."/>
            <person name="Reid A.J."/>
            <person name="Sanders M."/>
            <person name="Sharma J."/>
            <person name="Tracey A."/>
            <person name="Quail M.A."/>
            <person name="Weir W."/>
            <person name="Wastling J.M."/>
            <person name="Hall N."/>
            <person name="Willadsen P."/>
            <person name="Lingelbach K."/>
            <person name="Shiels B."/>
            <person name="Tait A."/>
            <person name="Berriman M."/>
            <person name="Allred D.R."/>
            <person name="Pain A."/>
        </authorList>
    </citation>
    <scope>NUCLEOTIDE SEQUENCE</scope>
    <source>
        <strain evidence="3">1802A</strain>
    </source>
</reference>
<protein>
    <submittedName>
        <fullName evidence="3">Uncharacterized protein</fullName>
    </submittedName>
</protein>
<evidence type="ECO:0000313" key="4">
    <source>
        <dbReference type="Proteomes" id="UP001195914"/>
    </source>
</evidence>
<dbReference type="GO" id="GO:0005886">
    <property type="term" value="C:plasma membrane"/>
    <property type="evidence" value="ECO:0007669"/>
    <property type="project" value="UniProtKB-SubCell"/>
</dbReference>
<dbReference type="AlphaFoldDB" id="A0AAD9GDE1"/>
<evidence type="ECO:0000256" key="1">
    <source>
        <dbReference type="ARBA" id="ARBA00004236"/>
    </source>
</evidence>
<dbReference type="SUPFAM" id="SSF82895">
    <property type="entry name" value="TSP-1 type 1 repeat"/>
    <property type="match status" value="1"/>
</dbReference>
<name>A0AAD9GDE1_BABDI</name>
<dbReference type="PROSITE" id="PS50092">
    <property type="entry name" value="TSP1"/>
    <property type="match status" value="1"/>
</dbReference>
<dbReference type="InterPro" id="IPR036383">
    <property type="entry name" value="TSP1_rpt_sf"/>
</dbReference>
<keyword evidence="2" id="KW-0472">Membrane</keyword>
<dbReference type="InterPro" id="IPR000884">
    <property type="entry name" value="TSP1_rpt"/>
</dbReference>
<proteinExistence type="predicted"/>
<accession>A0AAD9GDE1</accession>
<dbReference type="Proteomes" id="UP001195914">
    <property type="component" value="Unassembled WGS sequence"/>
</dbReference>